<proteinExistence type="predicted"/>
<evidence type="ECO:0000313" key="1">
    <source>
        <dbReference type="EMBL" id="SPC93682.1"/>
    </source>
</evidence>
<protein>
    <submittedName>
        <fullName evidence="1">Uncharacterized protein</fullName>
    </submittedName>
</protein>
<dbReference type="AlphaFoldDB" id="A0A2N9G2A8"/>
<accession>A0A2N9G2A8</accession>
<sequence>MEFNNFSMASIFAASALSHKDFSSDDRSPQTYNLPSDEIFFNAMTSISADDRSALALTQNNFNLPSDESFFNALVHQTSDVETFGRNNNGGALNTLLEQRSWDKNEELHDQGSCIDMVEMDILLGGADLSLQLLSLQDFLRVLSSTDPHGFA</sequence>
<name>A0A2N9G2A8_FAGSY</name>
<reference evidence="1" key="1">
    <citation type="submission" date="2018-02" db="EMBL/GenBank/DDBJ databases">
        <authorList>
            <person name="Cohen D.B."/>
            <person name="Kent A.D."/>
        </authorList>
    </citation>
    <scope>NUCLEOTIDE SEQUENCE</scope>
</reference>
<dbReference type="EMBL" id="OIVN01001414">
    <property type="protein sequence ID" value="SPC93682.1"/>
    <property type="molecule type" value="Genomic_DNA"/>
</dbReference>
<organism evidence="1">
    <name type="scientific">Fagus sylvatica</name>
    <name type="common">Beechnut</name>
    <dbReference type="NCBI Taxonomy" id="28930"/>
    <lineage>
        <taxon>Eukaryota</taxon>
        <taxon>Viridiplantae</taxon>
        <taxon>Streptophyta</taxon>
        <taxon>Embryophyta</taxon>
        <taxon>Tracheophyta</taxon>
        <taxon>Spermatophyta</taxon>
        <taxon>Magnoliopsida</taxon>
        <taxon>eudicotyledons</taxon>
        <taxon>Gunneridae</taxon>
        <taxon>Pentapetalae</taxon>
        <taxon>rosids</taxon>
        <taxon>fabids</taxon>
        <taxon>Fagales</taxon>
        <taxon>Fagaceae</taxon>
        <taxon>Fagus</taxon>
    </lineage>
</organism>
<gene>
    <name evidence="1" type="ORF">FSB_LOCUS21564</name>
</gene>